<keyword evidence="3" id="KW-1185">Reference proteome</keyword>
<dbReference type="AlphaFoldDB" id="A0A5M8FM34"/>
<gene>
    <name evidence="2" type="ORF">F2Q65_13445</name>
</gene>
<feature type="transmembrane region" description="Helical" evidence="1">
    <location>
        <begin position="91"/>
        <end position="112"/>
    </location>
</feature>
<feature type="transmembrane region" description="Helical" evidence="1">
    <location>
        <begin position="229"/>
        <end position="250"/>
    </location>
</feature>
<dbReference type="RefSeq" id="WP_150093927.1">
    <property type="nucleotide sequence ID" value="NZ_JBFUOH010000037.1"/>
</dbReference>
<dbReference type="Proteomes" id="UP000322981">
    <property type="component" value="Unassembled WGS sequence"/>
</dbReference>
<evidence type="ECO:0000256" key="1">
    <source>
        <dbReference type="SAM" id="Phobius"/>
    </source>
</evidence>
<feature type="transmembrane region" description="Helical" evidence="1">
    <location>
        <begin position="124"/>
        <end position="144"/>
    </location>
</feature>
<keyword evidence="1" id="KW-1133">Transmembrane helix</keyword>
<proteinExistence type="predicted"/>
<feature type="transmembrane region" description="Helical" evidence="1">
    <location>
        <begin position="7"/>
        <end position="35"/>
    </location>
</feature>
<feature type="transmembrane region" description="Helical" evidence="1">
    <location>
        <begin position="150"/>
        <end position="167"/>
    </location>
</feature>
<reference evidence="2 3" key="1">
    <citation type="submission" date="2019-09" db="EMBL/GenBank/DDBJ databases">
        <title>Whole-genome sequence of the purple sulfur bacterium Thiohalocapsa marina DSM 19078.</title>
        <authorList>
            <person name="Kyndt J.A."/>
            <person name="Meyer T.E."/>
        </authorList>
    </citation>
    <scope>NUCLEOTIDE SEQUENCE [LARGE SCALE GENOMIC DNA]</scope>
    <source>
        <strain evidence="2 3">DSM 19078</strain>
    </source>
</reference>
<comment type="caution">
    <text evidence="2">The sequence shown here is derived from an EMBL/GenBank/DDBJ whole genome shotgun (WGS) entry which is preliminary data.</text>
</comment>
<dbReference type="EMBL" id="VWXX01000023">
    <property type="protein sequence ID" value="KAA6184191.1"/>
    <property type="molecule type" value="Genomic_DNA"/>
</dbReference>
<evidence type="ECO:0000313" key="3">
    <source>
        <dbReference type="Proteomes" id="UP000322981"/>
    </source>
</evidence>
<accession>A0A5M8FM34</accession>
<keyword evidence="1" id="KW-0812">Transmembrane</keyword>
<name>A0A5M8FM34_9GAMM</name>
<organism evidence="2 3">
    <name type="scientific">Thiohalocapsa marina</name>
    <dbReference type="NCBI Taxonomy" id="424902"/>
    <lineage>
        <taxon>Bacteria</taxon>
        <taxon>Pseudomonadati</taxon>
        <taxon>Pseudomonadota</taxon>
        <taxon>Gammaproteobacteria</taxon>
        <taxon>Chromatiales</taxon>
        <taxon>Chromatiaceae</taxon>
        <taxon>Thiohalocapsa</taxon>
    </lineage>
</organism>
<feature type="transmembrane region" description="Helical" evidence="1">
    <location>
        <begin position="179"/>
        <end position="204"/>
    </location>
</feature>
<feature type="transmembrane region" description="Helical" evidence="1">
    <location>
        <begin position="66"/>
        <end position="85"/>
    </location>
</feature>
<evidence type="ECO:0000313" key="2">
    <source>
        <dbReference type="EMBL" id="KAA6184191.1"/>
    </source>
</evidence>
<protein>
    <submittedName>
        <fullName evidence="2">Spermidine synthase</fullName>
    </submittedName>
</protein>
<sequence length="258" mass="26027">MRITQRLVAILTTLLVWGLAGTVFGGLFIGLYQVLSVLGLAGWQPVLLGAVAAAMTTAAFYSAMQLALVGATAGVVASVAYLIVFGPQIELALIAGLAGVAGIVAGAAFAWIGRRNARPLAETLTGLIAGLGAGIVLMVLLQVYPQPIGPLVMAAGVVALVGALFQLNEHWMLQACHGWLPAGLAAPLVAGLIAAVVGAGIWVISGTTIAALDMATRGAVDQVLGDVPYGMLGGLLGGAVTGLVLELLGFRIEERAAD</sequence>
<dbReference type="OrthoDB" id="5771363at2"/>
<feature type="transmembrane region" description="Helical" evidence="1">
    <location>
        <begin position="41"/>
        <end position="61"/>
    </location>
</feature>
<keyword evidence="1" id="KW-0472">Membrane</keyword>